<evidence type="ECO:0000313" key="1">
    <source>
        <dbReference type="EMBL" id="MDQ0473888.1"/>
    </source>
</evidence>
<gene>
    <name evidence="1" type="ORF">QO011_006927</name>
</gene>
<dbReference type="Proteomes" id="UP001242480">
    <property type="component" value="Unassembled WGS sequence"/>
</dbReference>
<evidence type="ECO:0000313" key="2">
    <source>
        <dbReference type="Proteomes" id="UP001242480"/>
    </source>
</evidence>
<name>A0ABU0JHX1_9HYPH</name>
<reference evidence="1 2" key="1">
    <citation type="submission" date="2023-07" db="EMBL/GenBank/DDBJ databases">
        <title>Genomic Encyclopedia of Type Strains, Phase IV (KMG-IV): sequencing the most valuable type-strain genomes for metagenomic binning, comparative biology and taxonomic classification.</title>
        <authorList>
            <person name="Goeker M."/>
        </authorList>
    </citation>
    <scope>NUCLEOTIDE SEQUENCE [LARGE SCALE GENOMIC DNA]</scope>
    <source>
        <strain evidence="1 2">DSM 19619</strain>
    </source>
</reference>
<comment type="caution">
    <text evidence="1">The sequence shown here is derived from an EMBL/GenBank/DDBJ whole genome shotgun (WGS) entry which is preliminary data.</text>
</comment>
<keyword evidence="2" id="KW-1185">Reference proteome</keyword>
<dbReference type="EMBL" id="JAUSVX010000019">
    <property type="protein sequence ID" value="MDQ0473888.1"/>
    <property type="molecule type" value="Genomic_DNA"/>
</dbReference>
<proteinExistence type="predicted"/>
<accession>A0ABU0JHX1</accession>
<sequence>MSDQGRQTVLSADLVIRFNDCRSAGEDAWRTDVVAVPNSGIDGKAIVENPSWVTVPGIAAAAEIWCVRDPVWLDAIRPEFVRAYPGFEDMCIDYSGGIQEICDRHGKRLRILSAATHQRLDEELAAFSPPPYAVPSSGLIVAADVLWNVASTVDRIVVAGFSHQGSGEHPWVAEEQWVDRKVAEGKLFRDTIPPARPTLVAPGP</sequence>
<protein>
    <submittedName>
        <fullName evidence="1">Uncharacterized protein</fullName>
    </submittedName>
</protein>
<organism evidence="1 2">
    <name type="scientific">Labrys wisconsinensis</name>
    <dbReference type="NCBI Taxonomy" id="425677"/>
    <lineage>
        <taxon>Bacteria</taxon>
        <taxon>Pseudomonadati</taxon>
        <taxon>Pseudomonadota</taxon>
        <taxon>Alphaproteobacteria</taxon>
        <taxon>Hyphomicrobiales</taxon>
        <taxon>Xanthobacteraceae</taxon>
        <taxon>Labrys</taxon>
    </lineage>
</organism>
<dbReference type="RefSeq" id="WP_307282625.1">
    <property type="nucleotide sequence ID" value="NZ_JAUSVX010000019.1"/>
</dbReference>